<organism evidence="4 5">
    <name type="scientific">Blautia obeum</name>
    <dbReference type="NCBI Taxonomy" id="40520"/>
    <lineage>
        <taxon>Bacteria</taxon>
        <taxon>Bacillati</taxon>
        <taxon>Bacillota</taxon>
        <taxon>Clostridia</taxon>
        <taxon>Lachnospirales</taxon>
        <taxon>Lachnospiraceae</taxon>
        <taxon>Blautia</taxon>
    </lineage>
</organism>
<dbReference type="Proteomes" id="UP000284024">
    <property type="component" value="Unassembled WGS sequence"/>
</dbReference>
<reference evidence="4 5" key="1">
    <citation type="submission" date="2018-08" db="EMBL/GenBank/DDBJ databases">
        <title>A genome reference for cultivated species of the human gut microbiota.</title>
        <authorList>
            <person name="Zou Y."/>
            <person name="Xue W."/>
            <person name="Luo G."/>
        </authorList>
    </citation>
    <scope>NUCLEOTIDE SEQUENCE [LARGE SCALE GENOMIC DNA]</scope>
    <source>
        <strain evidence="4 5">AM18-2AC</strain>
    </source>
</reference>
<dbReference type="InterPro" id="IPR008979">
    <property type="entry name" value="Galactose-bd-like_sf"/>
</dbReference>
<feature type="region of interest" description="Disordered" evidence="2">
    <location>
        <begin position="333"/>
        <end position="456"/>
    </location>
</feature>
<feature type="compositionally biased region" description="Acidic residues" evidence="2">
    <location>
        <begin position="762"/>
        <end position="844"/>
    </location>
</feature>
<dbReference type="Gene3D" id="2.60.120.260">
    <property type="entry name" value="Galactose-binding domain-like"/>
    <property type="match status" value="1"/>
</dbReference>
<evidence type="ECO:0000313" key="4">
    <source>
        <dbReference type="EMBL" id="RHH20293.1"/>
    </source>
</evidence>
<evidence type="ECO:0000259" key="3">
    <source>
        <dbReference type="PROSITE" id="PS50022"/>
    </source>
</evidence>
<feature type="compositionally biased region" description="Low complexity" evidence="2">
    <location>
        <begin position="359"/>
        <end position="369"/>
    </location>
</feature>
<gene>
    <name evidence="4" type="ORF">DW222_05750</name>
</gene>
<dbReference type="Pfam" id="PF00754">
    <property type="entry name" value="F5_F8_type_C"/>
    <property type="match status" value="1"/>
</dbReference>
<feature type="compositionally biased region" description="Polar residues" evidence="2">
    <location>
        <begin position="344"/>
        <end position="353"/>
    </location>
</feature>
<dbReference type="InterPro" id="IPR000421">
    <property type="entry name" value="FA58C"/>
</dbReference>
<feature type="compositionally biased region" description="Acidic residues" evidence="2">
    <location>
        <begin position="395"/>
        <end position="408"/>
    </location>
</feature>
<dbReference type="EMBL" id="QRJH01000002">
    <property type="protein sequence ID" value="RHH20293.1"/>
    <property type="molecule type" value="Genomic_DNA"/>
</dbReference>
<comment type="caution">
    <text evidence="4">The sequence shown here is derived from an EMBL/GenBank/DDBJ whole genome shotgun (WGS) entry which is preliminary data.</text>
</comment>
<evidence type="ECO:0000256" key="2">
    <source>
        <dbReference type="SAM" id="MobiDB-lite"/>
    </source>
</evidence>
<dbReference type="PROSITE" id="PS50022">
    <property type="entry name" value="FA58C_3"/>
    <property type="match status" value="1"/>
</dbReference>
<proteinExistence type="predicted"/>
<protein>
    <submittedName>
        <fullName evidence="4">DUF5057 domain-containing protein</fullName>
    </submittedName>
</protein>
<keyword evidence="1" id="KW-0326">Glycosidase</keyword>
<evidence type="ECO:0000313" key="5">
    <source>
        <dbReference type="Proteomes" id="UP000284024"/>
    </source>
</evidence>
<dbReference type="GO" id="GO:0016798">
    <property type="term" value="F:hydrolase activity, acting on glycosyl bonds"/>
    <property type="evidence" value="ECO:0007669"/>
    <property type="project" value="UniProtKB-KW"/>
</dbReference>
<feature type="compositionally biased region" description="Acidic residues" evidence="2">
    <location>
        <begin position="431"/>
        <end position="441"/>
    </location>
</feature>
<feature type="region of interest" description="Disordered" evidence="2">
    <location>
        <begin position="485"/>
        <end position="508"/>
    </location>
</feature>
<feature type="compositionally biased region" description="Low complexity" evidence="2">
    <location>
        <begin position="490"/>
        <end position="499"/>
    </location>
</feature>
<feature type="domain" description="F5/8 type C" evidence="3">
    <location>
        <begin position="1045"/>
        <end position="1143"/>
    </location>
</feature>
<name>A0A414W4I9_9FIRM</name>
<keyword evidence="1" id="KW-0378">Hydrolase</keyword>
<feature type="region of interest" description="Disordered" evidence="2">
    <location>
        <begin position="754"/>
        <end position="854"/>
    </location>
</feature>
<accession>A0A414W4I9</accession>
<dbReference type="RefSeq" id="WP_118235631.1">
    <property type="nucleotide sequence ID" value="NZ_QRJH01000002.1"/>
</dbReference>
<sequence>MKRKHRKFLISGTAVVAAGALGIGTLIQTSLSVQASVEMMPGIETIVDENSSEKPFRILELVSNSADAEFGYYVSGQEPSVKLYTWQYQDSNGQPQTMHFSSLAEGLQKLPTAKLRQEFAMNVRLNADGEIDTSASTGIRSVSDLTGDNVPVSYPDYQEKYFLSSSDDADQWKEIDFTDPTGKNTRTDKVQVKGEYQENTAHTGDYTREEQEYYPIKGSPVDDSKEKYRENIQNFYFSESDENSRGAYDLNFETVTNETVNKNLKAGAGNTLSKEYDPDRGFFGLYENVYEDLTSVMAENIQKHIYTFPGENTAKESLRKIYENLQSPISQVADFSSGDIGDSADTSADTESTPAEFDSNSSSQSPASSEPDTGDSVSFDNGFADSTGDISSDGSVDEWNDTDSEIESEAMGAGDNFGSDFSDTDSGVTDSYDESGIDDNTSDASDFTESADDNADVGESVDAEMTTADEPVGDPLLTESVKKVQEVDTNTETNTTPETVGDNPGKQENPYVYVSEQINVFPYYKYTKLGTFSYVMAKQQMVAQRDKAAQDSGESITRQNGDIVLENDQYYYYKVDDAETNKYLLTLVTGRQPVAYQDIQQIPENLGYNYYYRVNGVYFCCTDGDSTDENNNYKFTGWYYVNYQDQSNIYVPAENSTATYYVSDASYTLTPGTGDFDFVPDDNEDPQSVQVNHMYYNGGLTNNDWFKKFVFHLQPKADASAEDGEFENFNIQVDTMSADSSGNSLQAVYASAGTDTSADAAGQEDDSEDTQDISVDTDEENIEEEVVADEQSDDFTDSVDMEPVEDAGEATDSDVTSEEDSDDQNEIDVEEDGIDEAGDAETTETTETTESNANPLQTALEGYDLIYVNGRLSTDMAAALEGAVSSNTLPCIINNTRDGVANSLSEKMKADFVKADTEDADGHYVNKYVYFFKNTFVNETADNDKLLNSNFNTNFNDDLKSEDNKTYDTSHKMHGFEEIIKYINSENQYRGLGDDGNVNEQEIKQLNREISQARAIEYIINYKYKRAEKIKENIKALEIMPDANCSKLDENMIRSWLGEECGPEIETITANCEHTGEEASKAIDGNKNTMWHTKWKNESGCVNVHNEHYLTVTFKKETGVSGFHYLGRQRGGATGTLTEYTVELYDKDNKSLGKEIGKTGITLENYSRIGNVELKFSKKYQSVKNVKVIFNQTLGNSDGTPANRFASCAEISFYNELDNTITPSITHMTASEFVGHIDDITSEYDLIYISDKLLPESSTLITGNGDYRYVHVGDGVSASSGAPNLLKLLGQLEIEYDHMADGSRWSQKEYWTNNNTQNPIWTASTSGNVTINRFAPLNTYGQSGGGFFRGSGNDMTKQQYNELMDFVKSGYPVVIGSELTTSDRTANSKKVDNSSWYYQFINDAFKYNNVVTDTELDNESKDIKFFLNLAKPQIIFEKDGKPKEAPRQNVNDESGEYAYLNNNELKYTFTIQNDSDVFPANSTYDCKLYIDLNFDGNLSSKEIQDQYVEITDEDGAVIARGVNDDGTQRYELKAGKRYTLVRKIPSDYYKLITWKLVVSSNRNSYIHTSEMGYSKQQNTGSKQQIHVLQLMQPSAYVNKPTLDLAKNSVFQNKIKNLDDFEIKIDQVQISELKNYTREQMKDLLDQEQMLVLGFADVYQDIPNNNGQVEEILNFVKKGKSIIFAHDTTSYVNYDRDNVYHKIASTEYGKDENTARAYDRYLEVDTKNPTWGLSLNKILRSVVGMDRYGITSTEVLKNGTVVGNLISQGRALTSDSVSFSELMSITGDIAYQNDSAQSSSYAQTQAYSNNMIVQDSPKVTKAAKINDGAITQYPYVMDDNIEIAETHGQYYQLAMEQDRDINGNSDGQNDVVVWYCLRGDYYDKSPNDVRNNYYFYSKGNVIYTGAGHSTVNNEKEIELFINAMVAAANVTAVRPEVDFISSLNPAAEKEQIRYYMTDQSNWTANETNTLEQNMDFYINVKDYNMVSADLNQADLDKKEMTIEFFIEGDGGSIQTDSGSDKKLVNITNQINNLKGYNGETVTLGNDGRFHTKNNNAFGFTINNIEQYLKKQNAYKENCRLYVRVSSTVYLYGEDKTNTVWASIDLKHRQLFDLD</sequence>
<evidence type="ECO:0000256" key="1">
    <source>
        <dbReference type="ARBA" id="ARBA00023295"/>
    </source>
</evidence>
<feature type="compositionally biased region" description="Polar residues" evidence="2">
    <location>
        <begin position="419"/>
        <end position="429"/>
    </location>
</feature>
<dbReference type="SUPFAM" id="SSF49785">
    <property type="entry name" value="Galactose-binding domain-like"/>
    <property type="match status" value="1"/>
</dbReference>